<feature type="region of interest" description="Disordered" evidence="1">
    <location>
        <begin position="55"/>
        <end position="87"/>
    </location>
</feature>
<organism evidence="2 3">
    <name type="scientific">Muraenolepis orangiensis</name>
    <name type="common">Patagonian moray cod</name>
    <dbReference type="NCBI Taxonomy" id="630683"/>
    <lineage>
        <taxon>Eukaryota</taxon>
        <taxon>Metazoa</taxon>
        <taxon>Chordata</taxon>
        <taxon>Craniata</taxon>
        <taxon>Vertebrata</taxon>
        <taxon>Euteleostomi</taxon>
        <taxon>Actinopterygii</taxon>
        <taxon>Neopterygii</taxon>
        <taxon>Teleostei</taxon>
        <taxon>Neoteleostei</taxon>
        <taxon>Acanthomorphata</taxon>
        <taxon>Zeiogadaria</taxon>
        <taxon>Gadariae</taxon>
        <taxon>Gadiformes</taxon>
        <taxon>Muraenolepidoidei</taxon>
        <taxon>Muraenolepididae</taxon>
        <taxon>Muraenolepis</taxon>
    </lineage>
</organism>
<dbReference type="EMBL" id="JANIIK010000037">
    <property type="protein sequence ID" value="KAJ3611385.1"/>
    <property type="molecule type" value="Genomic_DNA"/>
</dbReference>
<protein>
    <submittedName>
        <fullName evidence="2">Uncharacterized protein</fullName>
    </submittedName>
</protein>
<evidence type="ECO:0000313" key="2">
    <source>
        <dbReference type="EMBL" id="KAJ3611385.1"/>
    </source>
</evidence>
<evidence type="ECO:0000256" key="1">
    <source>
        <dbReference type="SAM" id="MobiDB-lite"/>
    </source>
</evidence>
<sequence length="87" mass="9501">MVWQGAGRMLQGGVGSQSVSRHVVKCVLMNEKLNPFTGLVEIMKQDAGSAGLWTRRTLDQQDSGPAGLWTRRTLDQQDSGPDGLWTS</sequence>
<comment type="caution">
    <text evidence="2">The sequence shown here is derived from an EMBL/GenBank/DDBJ whole genome shotgun (WGS) entry which is preliminary data.</text>
</comment>
<name>A0A9Q0EQ11_9TELE</name>
<proteinExistence type="predicted"/>
<dbReference type="Proteomes" id="UP001148018">
    <property type="component" value="Unassembled WGS sequence"/>
</dbReference>
<dbReference type="AlphaFoldDB" id="A0A9Q0EQ11"/>
<keyword evidence="3" id="KW-1185">Reference proteome</keyword>
<reference evidence="2" key="1">
    <citation type="submission" date="2022-07" db="EMBL/GenBank/DDBJ databases">
        <title>Chromosome-level genome of Muraenolepis orangiensis.</title>
        <authorList>
            <person name="Kim J."/>
        </authorList>
    </citation>
    <scope>NUCLEOTIDE SEQUENCE</scope>
    <source>
        <strain evidence="2">KU_S4_2022</strain>
        <tissue evidence="2">Muscle</tissue>
    </source>
</reference>
<accession>A0A9Q0EQ11</accession>
<evidence type="ECO:0000313" key="3">
    <source>
        <dbReference type="Proteomes" id="UP001148018"/>
    </source>
</evidence>
<gene>
    <name evidence="2" type="ORF">NHX12_021401</name>
</gene>